<dbReference type="AlphaFoldDB" id="A0A7J7L7R3"/>
<dbReference type="EMBL" id="JACGCM010002568">
    <property type="protein sequence ID" value="KAF6138599.1"/>
    <property type="molecule type" value="Genomic_DNA"/>
</dbReference>
<dbReference type="InterPro" id="IPR001245">
    <property type="entry name" value="Ser-Thr/Tyr_kinase_cat_dom"/>
</dbReference>
<comment type="caution">
    <text evidence="5">The sequence shown here is derived from an EMBL/GenBank/DDBJ whole genome shotgun (WGS) entry which is preliminary data.</text>
</comment>
<sequence>MTPRNFRPWLRLEDSSNVVSEASGSDLYFSKEQVFEVSMKGNILREGEIKQIRECCLGGSLDVKDIFGRRISSLEMELYFLKRFYVLYWGNHEDRKISVKKFNEDCKIPVKKFDEDEDEDEGLNHKNILTILGCCLETELPILVYEYSSKENLYKLLYDVTVGKDTLSLEYRLSALSWESKLRIATEIADAILTETEPPEFERLHALDYTDDEGSSSVGELDNAGAVPVLSSETLDQNEGDSTPSEFSRSFSLARANDVSSKKHLLEVSLKKKQIGRKRNQTTDGMHNTGIRMY</sequence>
<dbReference type="PANTHER" id="PTHR27005">
    <property type="entry name" value="WALL-ASSOCIATED RECEPTOR KINASE-LIKE 21"/>
    <property type="match status" value="1"/>
</dbReference>
<dbReference type="Proteomes" id="UP000541444">
    <property type="component" value="Unassembled WGS sequence"/>
</dbReference>
<evidence type="ECO:0000256" key="2">
    <source>
        <dbReference type="ARBA" id="ARBA00022840"/>
    </source>
</evidence>
<dbReference type="InterPro" id="IPR011009">
    <property type="entry name" value="Kinase-like_dom_sf"/>
</dbReference>
<evidence type="ECO:0000256" key="1">
    <source>
        <dbReference type="ARBA" id="ARBA00022741"/>
    </source>
</evidence>
<dbReference type="InterPro" id="IPR045274">
    <property type="entry name" value="WAK-like"/>
</dbReference>
<dbReference type="PANTHER" id="PTHR27005:SF283">
    <property type="entry name" value="OS02G0633066 PROTEIN"/>
    <property type="match status" value="1"/>
</dbReference>
<proteinExistence type="predicted"/>
<dbReference type="GO" id="GO:0005524">
    <property type="term" value="F:ATP binding"/>
    <property type="evidence" value="ECO:0007669"/>
    <property type="project" value="UniProtKB-KW"/>
</dbReference>
<protein>
    <recommendedName>
        <fullName evidence="4">Serine-threonine/tyrosine-protein kinase catalytic domain-containing protein</fullName>
    </recommendedName>
</protein>
<feature type="region of interest" description="Disordered" evidence="3">
    <location>
        <begin position="273"/>
        <end position="294"/>
    </location>
</feature>
<dbReference type="GO" id="GO:0005886">
    <property type="term" value="C:plasma membrane"/>
    <property type="evidence" value="ECO:0007669"/>
    <property type="project" value="TreeGrafter"/>
</dbReference>
<evidence type="ECO:0000313" key="5">
    <source>
        <dbReference type="EMBL" id="KAF6138599.1"/>
    </source>
</evidence>
<keyword evidence="6" id="KW-1185">Reference proteome</keyword>
<dbReference type="Pfam" id="PF07714">
    <property type="entry name" value="PK_Tyr_Ser-Thr"/>
    <property type="match status" value="1"/>
</dbReference>
<organism evidence="5 6">
    <name type="scientific">Kingdonia uniflora</name>
    <dbReference type="NCBI Taxonomy" id="39325"/>
    <lineage>
        <taxon>Eukaryota</taxon>
        <taxon>Viridiplantae</taxon>
        <taxon>Streptophyta</taxon>
        <taxon>Embryophyta</taxon>
        <taxon>Tracheophyta</taxon>
        <taxon>Spermatophyta</taxon>
        <taxon>Magnoliopsida</taxon>
        <taxon>Ranunculales</taxon>
        <taxon>Circaeasteraceae</taxon>
        <taxon>Kingdonia</taxon>
    </lineage>
</organism>
<name>A0A7J7L7R3_9MAGN</name>
<feature type="domain" description="Serine-threonine/tyrosine-protein kinase catalytic" evidence="4">
    <location>
        <begin position="91"/>
        <end position="192"/>
    </location>
</feature>
<dbReference type="SUPFAM" id="SSF56112">
    <property type="entry name" value="Protein kinase-like (PK-like)"/>
    <property type="match status" value="1"/>
</dbReference>
<evidence type="ECO:0000259" key="4">
    <source>
        <dbReference type="Pfam" id="PF07714"/>
    </source>
</evidence>
<dbReference type="GO" id="GO:0007166">
    <property type="term" value="P:cell surface receptor signaling pathway"/>
    <property type="evidence" value="ECO:0007669"/>
    <property type="project" value="InterPro"/>
</dbReference>
<evidence type="ECO:0000256" key="3">
    <source>
        <dbReference type="SAM" id="MobiDB-lite"/>
    </source>
</evidence>
<dbReference type="Gene3D" id="1.10.510.10">
    <property type="entry name" value="Transferase(Phosphotransferase) domain 1"/>
    <property type="match status" value="1"/>
</dbReference>
<gene>
    <name evidence="5" type="ORF">GIB67_032493</name>
</gene>
<accession>A0A7J7L7R3</accession>
<reference evidence="5 6" key="1">
    <citation type="journal article" date="2020" name="IScience">
        <title>Genome Sequencing of the Endangered Kingdonia uniflora (Circaeasteraceae, Ranunculales) Reveals Potential Mechanisms of Evolutionary Specialization.</title>
        <authorList>
            <person name="Sun Y."/>
            <person name="Deng T."/>
            <person name="Zhang A."/>
            <person name="Moore M.J."/>
            <person name="Landis J.B."/>
            <person name="Lin N."/>
            <person name="Zhang H."/>
            <person name="Zhang X."/>
            <person name="Huang J."/>
            <person name="Zhang X."/>
            <person name="Sun H."/>
            <person name="Wang H."/>
        </authorList>
    </citation>
    <scope>NUCLEOTIDE SEQUENCE [LARGE SCALE GENOMIC DNA]</scope>
    <source>
        <strain evidence="5">TB1705</strain>
        <tissue evidence="5">Leaf</tissue>
    </source>
</reference>
<evidence type="ECO:0000313" key="6">
    <source>
        <dbReference type="Proteomes" id="UP000541444"/>
    </source>
</evidence>
<keyword evidence="1" id="KW-0547">Nucleotide-binding</keyword>
<keyword evidence="2" id="KW-0067">ATP-binding</keyword>
<dbReference type="GO" id="GO:0004674">
    <property type="term" value="F:protein serine/threonine kinase activity"/>
    <property type="evidence" value="ECO:0007669"/>
    <property type="project" value="TreeGrafter"/>
</dbReference>
<dbReference type="OrthoDB" id="75710at2759"/>